<comment type="caution">
    <text evidence="4">The sequence shown here is derived from an EMBL/GenBank/DDBJ whole genome shotgun (WGS) entry which is preliminary data.</text>
</comment>
<dbReference type="RefSeq" id="WP_183560351.1">
    <property type="nucleotide sequence ID" value="NZ_CBCSLB010000002.1"/>
</dbReference>
<keyword evidence="2" id="KW-0732">Signal</keyword>
<feature type="chain" id="PRO_5038583276" evidence="2">
    <location>
        <begin position="23"/>
        <end position="639"/>
    </location>
</feature>
<dbReference type="AlphaFoldDB" id="A0A7W5C7C3"/>
<evidence type="ECO:0000256" key="2">
    <source>
        <dbReference type="SAM" id="SignalP"/>
    </source>
</evidence>
<dbReference type="InterPro" id="IPR012338">
    <property type="entry name" value="Beta-lactam/transpept-like"/>
</dbReference>
<evidence type="ECO:0000313" key="4">
    <source>
        <dbReference type="EMBL" id="MBB3151429.1"/>
    </source>
</evidence>
<keyword evidence="1" id="KW-0472">Membrane</keyword>
<dbReference type="PANTHER" id="PTHR46825">
    <property type="entry name" value="D-ALANYL-D-ALANINE-CARBOXYPEPTIDASE/ENDOPEPTIDASE AMPH"/>
    <property type="match status" value="1"/>
</dbReference>
<feature type="transmembrane region" description="Helical" evidence="1">
    <location>
        <begin position="616"/>
        <end position="638"/>
    </location>
</feature>
<dbReference type="SUPFAM" id="SSF56601">
    <property type="entry name" value="beta-lactamase/transpeptidase-like"/>
    <property type="match status" value="1"/>
</dbReference>
<accession>A0A7W5C7C3</accession>
<reference evidence="4 5" key="1">
    <citation type="submission" date="2020-08" db="EMBL/GenBank/DDBJ databases">
        <title>Genomic Encyclopedia of Type Strains, Phase III (KMG-III): the genomes of soil and plant-associated and newly described type strains.</title>
        <authorList>
            <person name="Whitman W."/>
        </authorList>
    </citation>
    <scope>NUCLEOTIDE SEQUENCE [LARGE SCALE GENOMIC DNA]</scope>
    <source>
        <strain evidence="4 5">CECT 8234</strain>
    </source>
</reference>
<feature type="transmembrane region" description="Helical" evidence="1">
    <location>
        <begin position="540"/>
        <end position="558"/>
    </location>
</feature>
<dbReference type="Pfam" id="PF00144">
    <property type="entry name" value="Beta-lactamase"/>
    <property type="match status" value="1"/>
</dbReference>
<dbReference type="PANTHER" id="PTHR46825:SF9">
    <property type="entry name" value="BETA-LACTAMASE-RELATED DOMAIN-CONTAINING PROTEIN"/>
    <property type="match status" value="1"/>
</dbReference>
<keyword evidence="5" id="KW-1185">Reference proteome</keyword>
<feature type="transmembrane region" description="Helical" evidence="1">
    <location>
        <begin position="578"/>
        <end position="604"/>
    </location>
</feature>
<feature type="transmembrane region" description="Helical" evidence="1">
    <location>
        <begin position="500"/>
        <end position="528"/>
    </location>
</feature>
<name>A0A7W5C7C3_9BACL</name>
<dbReference type="InterPro" id="IPR001466">
    <property type="entry name" value="Beta-lactam-related"/>
</dbReference>
<evidence type="ECO:0000313" key="5">
    <source>
        <dbReference type="Proteomes" id="UP000518605"/>
    </source>
</evidence>
<proteinExistence type="predicted"/>
<keyword evidence="1" id="KW-1133">Transmembrane helix</keyword>
<dbReference type="Proteomes" id="UP000518605">
    <property type="component" value="Unassembled WGS sequence"/>
</dbReference>
<gene>
    <name evidence="4" type="ORF">FHS16_001472</name>
</gene>
<dbReference type="Gene3D" id="3.40.710.10">
    <property type="entry name" value="DD-peptidase/beta-lactamase superfamily"/>
    <property type="match status" value="1"/>
</dbReference>
<dbReference type="EMBL" id="JACHXW010000003">
    <property type="protein sequence ID" value="MBB3151429.1"/>
    <property type="molecule type" value="Genomic_DNA"/>
</dbReference>
<keyword evidence="1" id="KW-0812">Transmembrane</keyword>
<evidence type="ECO:0000256" key="1">
    <source>
        <dbReference type="SAM" id="Phobius"/>
    </source>
</evidence>
<sequence>MLKKAIAIWFAAMLAISGCLPALPGSMASAASRSTTPSGIPISGLEAFVDQYVDAYIGKSTVGAAIVVVKDHKVVLSKGYGYADVQNKVPISPENTVFEWGSISKLAVWTAVMQLAENNQLDLQADIRTYLPDHFLSKLKYDEPITMLNLMNHNAGFEEYMFDMAYQSPGEVRPLEEGLQLAEPAQVRRPGETVAYSNYGTSLAGYIVERITGQKFHEYVDEHIFSKLSMQQSTAHPTLENRPDLIAVKAQGYLHAGPSSFTPASWNYMSMYPNGGNNGTAADMAKFALAFMPPAGDQSPLFAQPATISEMLSTSYAADADMPGIAHGFWEYAGAHKGVGHGGNTIAFSSNLQLVPEEQFAVVILTNQSAESSIVHGLMKELLGQRSYAQSVEEMPDPQELEGSYVTARRPYKGFMNVYAYLTLLKVVPLESKEIRVSLAGMSADYKQVKPYLYEKVRGDSSLDVFMQLHFKVTDHAVDNITAYTTEYLPLPKSKSTPVLAGYAALAAVSVLYFAVAPIVMLIQSLLFRNKNRLKSREQAFFGHIVRGLTLVGTGLIANNLILALRMLSNYERAYSEIIVHIIMNDIFAVLAVLLAGLLFMYRYKKHPNVTLKEAAFAWLSVILLAVLMALLVIWQFYR</sequence>
<dbReference type="InterPro" id="IPR050491">
    <property type="entry name" value="AmpC-like"/>
</dbReference>
<evidence type="ECO:0000259" key="3">
    <source>
        <dbReference type="Pfam" id="PF00144"/>
    </source>
</evidence>
<protein>
    <submittedName>
        <fullName evidence="4">CubicO group peptidase (Beta-lactamase class C family)</fullName>
    </submittedName>
</protein>
<feature type="domain" description="Beta-lactamase-related" evidence="3">
    <location>
        <begin position="49"/>
        <end position="370"/>
    </location>
</feature>
<dbReference type="PROSITE" id="PS51257">
    <property type="entry name" value="PROKAR_LIPOPROTEIN"/>
    <property type="match status" value="1"/>
</dbReference>
<organism evidence="4 5">
    <name type="scientific">Paenibacillus endophyticus</name>
    <dbReference type="NCBI Taxonomy" id="1294268"/>
    <lineage>
        <taxon>Bacteria</taxon>
        <taxon>Bacillati</taxon>
        <taxon>Bacillota</taxon>
        <taxon>Bacilli</taxon>
        <taxon>Bacillales</taxon>
        <taxon>Paenibacillaceae</taxon>
        <taxon>Paenibacillus</taxon>
    </lineage>
</organism>
<feature type="signal peptide" evidence="2">
    <location>
        <begin position="1"/>
        <end position="22"/>
    </location>
</feature>